<proteinExistence type="predicted"/>
<sequence>LRRQWQREWLTAPPFTPLFQLRKAEFSSLLQANDYALFEKILVWFQAQHTIPSPIVLGREQGPIGTFDRLTLADMLGWPSDFTAWGRLIDWVMSEAPQVPVRLIPKALELFSVWQNPWADIKNPRSHQILNLVDSWLRKLEAGTLQDSSTSGATTTIRRRDDSGIGTTLRNMLLRSARSYPEFAKDLFNRTIADERLRKHSYSNLIAFAPFMSVIDPELLAELARAELQEELPEEKRLRELKRQEEYFKRRAELNAIPEEKRTKKHQAALYSSSYLHSEKYDLDDIGIDRHHSAYYPPSALQEPFKSLFENSPAVAI</sequence>
<reference evidence="1 2" key="1">
    <citation type="submission" date="2024-02" db="EMBL/GenBank/DDBJ databases">
        <title>Discinaceae phylogenomics.</title>
        <authorList>
            <person name="Dirks A.C."/>
            <person name="James T.Y."/>
        </authorList>
    </citation>
    <scope>NUCLEOTIDE SEQUENCE [LARGE SCALE GENOMIC DNA]</scope>
    <source>
        <strain evidence="1 2">ACD0624</strain>
    </source>
</reference>
<organism evidence="1 2">
    <name type="scientific">Discina gigas</name>
    <dbReference type="NCBI Taxonomy" id="1032678"/>
    <lineage>
        <taxon>Eukaryota</taxon>
        <taxon>Fungi</taxon>
        <taxon>Dikarya</taxon>
        <taxon>Ascomycota</taxon>
        <taxon>Pezizomycotina</taxon>
        <taxon>Pezizomycetes</taxon>
        <taxon>Pezizales</taxon>
        <taxon>Discinaceae</taxon>
        <taxon>Discina</taxon>
    </lineage>
</organism>
<feature type="non-terminal residue" evidence="1">
    <location>
        <position position="1"/>
    </location>
</feature>
<keyword evidence="2" id="KW-1185">Reference proteome</keyword>
<name>A0ABR3G2Y4_9PEZI</name>
<comment type="caution">
    <text evidence="1">The sequence shown here is derived from an EMBL/GenBank/DDBJ whole genome shotgun (WGS) entry which is preliminary data.</text>
</comment>
<dbReference type="Proteomes" id="UP001447188">
    <property type="component" value="Unassembled WGS sequence"/>
</dbReference>
<accession>A0ABR3G2Y4</accession>
<feature type="non-terminal residue" evidence="1">
    <location>
        <position position="317"/>
    </location>
</feature>
<evidence type="ECO:0000313" key="1">
    <source>
        <dbReference type="EMBL" id="KAL0630160.1"/>
    </source>
</evidence>
<protein>
    <submittedName>
        <fullName evidence="1">Uncharacterized protein</fullName>
    </submittedName>
</protein>
<dbReference type="EMBL" id="JBBBZM010001044">
    <property type="protein sequence ID" value="KAL0630160.1"/>
    <property type="molecule type" value="Genomic_DNA"/>
</dbReference>
<evidence type="ECO:0000313" key="2">
    <source>
        <dbReference type="Proteomes" id="UP001447188"/>
    </source>
</evidence>
<gene>
    <name evidence="1" type="ORF">Q9L58_010994</name>
</gene>